<name>A0A2B7Y882_POLH7</name>
<evidence type="ECO:0000313" key="2">
    <source>
        <dbReference type="Proteomes" id="UP000224634"/>
    </source>
</evidence>
<comment type="caution">
    <text evidence="1">The sequence shown here is derived from an EMBL/GenBank/DDBJ whole genome shotgun (WGS) entry which is preliminary data.</text>
</comment>
<accession>A0A2B7Y882</accession>
<dbReference type="AlphaFoldDB" id="A0A2B7Y882"/>
<keyword evidence="2" id="KW-1185">Reference proteome</keyword>
<proteinExistence type="predicted"/>
<sequence>METEQKIKLSVNNIYPSELYMKGLAEAVLQLDASERFSISGTGLRSDAGLKGWESMGAYAPAN</sequence>
<reference evidence="1 2" key="1">
    <citation type="submission" date="2017-10" db="EMBL/GenBank/DDBJ databases">
        <title>Comparative genomics in systemic dimorphic fungi from Ajellomycetaceae.</title>
        <authorList>
            <person name="Munoz J.F."/>
            <person name="Mcewen J.G."/>
            <person name="Clay O.K."/>
            <person name="Cuomo C.A."/>
        </authorList>
    </citation>
    <scope>NUCLEOTIDE SEQUENCE [LARGE SCALE GENOMIC DNA]</scope>
    <source>
        <strain evidence="1 2">UAMH7299</strain>
    </source>
</reference>
<gene>
    <name evidence="1" type="ORF">AJ80_04815</name>
</gene>
<organism evidence="1 2">
    <name type="scientific">Polytolypa hystricis (strain UAMH7299)</name>
    <dbReference type="NCBI Taxonomy" id="1447883"/>
    <lineage>
        <taxon>Eukaryota</taxon>
        <taxon>Fungi</taxon>
        <taxon>Dikarya</taxon>
        <taxon>Ascomycota</taxon>
        <taxon>Pezizomycotina</taxon>
        <taxon>Eurotiomycetes</taxon>
        <taxon>Eurotiomycetidae</taxon>
        <taxon>Onygenales</taxon>
        <taxon>Onygenales incertae sedis</taxon>
        <taxon>Polytolypa</taxon>
    </lineage>
</organism>
<evidence type="ECO:0000313" key="1">
    <source>
        <dbReference type="EMBL" id="PGH17445.1"/>
    </source>
</evidence>
<protein>
    <submittedName>
        <fullName evidence="1">Uncharacterized protein</fullName>
    </submittedName>
</protein>
<dbReference type="Proteomes" id="UP000224634">
    <property type="component" value="Unassembled WGS sequence"/>
</dbReference>
<dbReference type="EMBL" id="PDNA01000064">
    <property type="protein sequence ID" value="PGH17445.1"/>
    <property type="molecule type" value="Genomic_DNA"/>
</dbReference>